<feature type="domain" description="HTH gntR-type" evidence="6">
    <location>
        <begin position="10"/>
        <end position="78"/>
    </location>
</feature>
<dbReference type="RefSeq" id="WP_221179961.1">
    <property type="nucleotide sequence ID" value="NZ_AYKH01000023.1"/>
</dbReference>
<dbReference type="InterPro" id="IPR015424">
    <property type="entry name" value="PyrdxlP-dep_Trfase"/>
</dbReference>
<dbReference type="GO" id="GO:0003677">
    <property type="term" value="F:DNA binding"/>
    <property type="evidence" value="ECO:0007669"/>
    <property type="project" value="UniProtKB-KW"/>
</dbReference>
<dbReference type="GO" id="GO:0030170">
    <property type="term" value="F:pyridoxal phosphate binding"/>
    <property type="evidence" value="ECO:0007669"/>
    <property type="project" value="InterPro"/>
</dbReference>
<dbReference type="SUPFAM" id="SSF53383">
    <property type="entry name" value="PLP-dependent transferases"/>
    <property type="match status" value="1"/>
</dbReference>
<comment type="similarity">
    <text evidence="1">In the C-terminal section; belongs to the class-I pyridoxal-phosphate-dependent aminotransferase family.</text>
</comment>
<comment type="caution">
    <text evidence="7">The sequence shown here is derived from an EMBL/GenBank/DDBJ whole genome shotgun (WGS) entry which is preliminary data.</text>
</comment>
<reference evidence="7 8" key="1">
    <citation type="submission" date="2013-10" db="EMBL/GenBank/DDBJ databases">
        <title>Salinisphaera orenii MK-B5 Genome Sequencing.</title>
        <authorList>
            <person name="Lai Q."/>
            <person name="Li C."/>
            <person name="Shao Z."/>
        </authorList>
    </citation>
    <scope>NUCLEOTIDE SEQUENCE [LARGE SCALE GENOMIC DNA]</scope>
    <source>
        <strain evidence="7 8">MK-B5</strain>
    </source>
</reference>
<dbReference type="GO" id="GO:0003700">
    <property type="term" value="F:DNA-binding transcription factor activity"/>
    <property type="evidence" value="ECO:0007669"/>
    <property type="project" value="InterPro"/>
</dbReference>
<evidence type="ECO:0000313" key="8">
    <source>
        <dbReference type="Proteomes" id="UP000283993"/>
    </source>
</evidence>
<evidence type="ECO:0000259" key="6">
    <source>
        <dbReference type="PROSITE" id="PS50949"/>
    </source>
</evidence>
<dbReference type="Pfam" id="PF00392">
    <property type="entry name" value="GntR"/>
    <property type="match status" value="1"/>
</dbReference>
<evidence type="ECO:0000256" key="5">
    <source>
        <dbReference type="ARBA" id="ARBA00023163"/>
    </source>
</evidence>
<gene>
    <name evidence="7" type="ORF">SAOR_10890</name>
</gene>
<keyword evidence="4" id="KW-0238">DNA-binding</keyword>
<sequence length="444" mass="48189">MSYDKMKIQGSTTEEIVASIRSSIGTGVFRPGDRLPVVRQLAIELGVNRNTAAAAYRRLTEAGLVVSEGRRGTRIAAPPSAGEQEGLSAHTTLIDWADGNPDPACLPDMNQIARQCEFVHALYGEDTLDAELRRYATAWFCNDCPSEDFGYLVTHGCVDAIERLARAQLLPGDQVAVEDPCYLGTINALRLSGMHPRGVSIDGAGIRPDALRSALENGARAVLITARAQNPTGASLTSDRAREIAQVLADYPDVLAIVDDHFALLAATPYRSPIPESTTRWAVIRSLAKALGPDIRLALLACDAATAGRLQARLAPGMTWVSHFLQTLASHCLNSSEIEQTLERAKAQYAHGRNELMAALSRHAIEAPVTIDGLNVWIPLPCDAEYVVNAMAKRGWLVRSSTAYDVQKHNQAIRVTISRVQQSEIMSFSTDLSSVIRTRDRNGL</sequence>
<evidence type="ECO:0000313" key="7">
    <source>
        <dbReference type="EMBL" id="ROO26201.1"/>
    </source>
</evidence>
<dbReference type="Proteomes" id="UP000283993">
    <property type="component" value="Unassembled WGS sequence"/>
</dbReference>
<dbReference type="EMBL" id="AYKH01000023">
    <property type="protein sequence ID" value="ROO26201.1"/>
    <property type="molecule type" value="Genomic_DNA"/>
</dbReference>
<dbReference type="Pfam" id="PF00155">
    <property type="entry name" value="Aminotran_1_2"/>
    <property type="match status" value="1"/>
</dbReference>
<proteinExistence type="inferred from homology"/>
<dbReference type="PROSITE" id="PS50949">
    <property type="entry name" value="HTH_GNTR"/>
    <property type="match status" value="1"/>
</dbReference>
<dbReference type="PANTHER" id="PTHR46577">
    <property type="entry name" value="HTH-TYPE TRANSCRIPTIONAL REGULATORY PROTEIN GABR"/>
    <property type="match status" value="1"/>
</dbReference>
<dbReference type="PANTHER" id="PTHR46577:SF1">
    <property type="entry name" value="HTH-TYPE TRANSCRIPTIONAL REGULATORY PROTEIN GABR"/>
    <property type="match status" value="1"/>
</dbReference>
<accession>A0A423PKW4</accession>
<dbReference type="InterPro" id="IPR000524">
    <property type="entry name" value="Tscrpt_reg_HTH_GntR"/>
</dbReference>
<dbReference type="CDD" id="cd00609">
    <property type="entry name" value="AAT_like"/>
    <property type="match status" value="1"/>
</dbReference>
<keyword evidence="5" id="KW-0804">Transcription</keyword>
<dbReference type="InterPro" id="IPR036390">
    <property type="entry name" value="WH_DNA-bd_sf"/>
</dbReference>
<dbReference type="Gene3D" id="1.10.10.10">
    <property type="entry name" value="Winged helix-like DNA-binding domain superfamily/Winged helix DNA-binding domain"/>
    <property type="match status" value="1"/>
</dbReference>
<name>A0A423PKW4_9GAMM</name>
<dbReference type="InterPro" id="IPR036388">
    <property type="entry name" value="WH-like_DNA-bd_sf"/>
</dbReference>
<evidence type="ECO:0000256" key="4">
    <source>
        <dbReference type="ARBA" id="ARBA00023125"/>
    </source>
</evidence>
<dbReference type="InterPro" id="IPR051446">
    <property type="entry name" value="HTH_trans_reg/aminotransferase"/>
</dbReference>
<evidence type="ECO:0000256" key="1">
    <source>
        <dbReference type="ARBA" id="ARBA00005384"/>
    </source>
</evidence>
<dbReference type="SUPFAM" id="SSF46785">
    <property type="entry name" value="Winged helix' DNA-binding domain"/>
    <property type="match status" value="1"/>
</dbReference>
<dbReference type="AlphaFoldDB" id="A0A423PKW4"/>
<keyword evidence="3" id="KW-0805">Transcription regulation</keyword>
<dbReference type="SMART" id="SM00345">
    <property type="entry name" value="HTH_GNTR"/>
    <property type="match status" value="1"/>
</dbReference>
<dbReference type="InterPro" id="IPR004839">
    <property type="entry name" value="Aminotransferase_I/II_large"/>
</dbReference>
<dbReference type="CDD" id="cd07377">
    <property type="entry name" value="WHTH_GntR"/>
    <property type="match status" value="1"/>
</dbReference>
<evidence type="ECO:0000256" key="3">
    <source>
        <dbReference type="ARBA" id="ARBA00023015"/>
    </source>
</evidence>
<evidence type="ECO:0000256" key="2">
    <source>
        <dbReference type="ARBA" id="ARBA00022898"/>
    </source>
</evidence>
<dbReference type="Gene3D" id="3.40.640.10">
    <property type="entry name" value="Type I PLP-dependent aspartate aminotransferase-like (Major domain)"/>
    <property type="match status" value="1"/>
</dbReference>
<keyword evidence="8" id="KW-1185">Reference proteome</keyword>
<organism evidence="7 8">
    <name type="scientific">Salinisphaera orenii MK-B5</name>
    <dbReference type="NCBI Taxonomy" id="856730"/>
    <lineage>
        <taxon>Bacteria</taxon>
        <taxon>Pseudomonadati</taxon>
        <taxon>Pseudomonadota</taxon>
        <taxon>Gammaproteobacteria</taxon>
        <taxon>Salinisphaerales</taxon>
        <taxon>Salinisphaeraceae</taxon>
        <taxon>Salinisphaera</taxon>
    </lineage>
</organism>
<keyword evidence="2" id="KW-0663">Pyridoxal phosphate</keyword>
<protein>
    <submittedName>
        <fullName evidence="7">Transcriptional regulator</fullName>
    </submittedName>
</protein>
<dbReference type="InterPro" id="IPR015421">
    <property type="entry name" value="PyrdxlP-dep_Trfase_major"/>
</dbReference>